<dbReference type="KEGG" id="fku:FGKAn22_14770"/>
<name>A0AAN1VZU1_9PROT</name>
<evidence type="ECO:0000313" key="2">
    <source>
        <dbReference type="EMBL" id="BBI99784.1"/>
    </source>
</evidence>
<accession>A0AAN1VZU1</accession>
<dbReference type="Pfam" id="PF09852">
    <property type="entry name" value="DUF2079"/>
    <property type="match status" value="1"/>
</dbReference>
<evidence type="ECO:0000256" key="1">
    <source>
        <dbReference type="SAM" id="Phobius"/>
    </source>
</evidence>
<keyword evidence="1" id="KW-0472">Membrane</keyword>
<feature type="transmembrane region" description="Helical" evidence="1">
    <location>
        <begin position="320"/>
        <end position="338"/>
    </location>
</feature>
<reference evidence="2 3" key="1">
    <citation type="submission" date="2019-03" db="EMBL/GenBank/DDBJ databases">
        <title>Complete genome sequence of Ferrigenium kumadai strain An22, a microaerophilic iron-oxidizing bacterium isolated from a paddy field soil.</title>
        <authorList>
            <person name="Watanabe T."/>
            <person name="Asakawa S."/>
        </authorList>
    </citation>
    <scope>NUCLEOTIDE SEQUENCE [LARGE SCALE GENOMIC DNA]</scope>
    <source>
        <strain evidence="2 3">An22</strain>
    </source>
</reference>
<feature type="transmembrane region" description="Helical" evidence="1">
    <location>
        <begin position="169"/>
        <end position="196"/>
    </location>
</feature>
<evidence type="ECO:0008006" key="4">
    <source>
        <dbReference type="Google" id="ProtNLM"/>
    </source>
</evidence>
<feature type="transmembrane region" description="Helical" evidence="1">
    <location>
        <begin position="94"/>
        <end position="115"/>
    </location>
</feature>
<protein>
    <recommendedName>
        <fullName evidence="4">DUF2079 domain-containing protein</fullName>
    </recommendedName>
</protein>
<dbReference type="AlphaFoldDB" id="A0AAN1VZU1"/>
<sequence length="535" mass="59225">MSRLPATRRQWLALAVISLYFLLALFLGLSRHWGYITSINDLGVFDQAVWGTMHGQFLLNTSQLDQPINWLGFHFNPVILLFVPLYAIAPYPEWFTLAQALALSLAAWPIFLLASRICRSETAGLLWVVAYLANPFLLNAAAWDFHPVSLAVPLIALALLSVEKMDRRLLFVSCLPLLLIQEQFGLTVTAFGLLWWLRNRQWKIAVGLVLVGITHTALVLGVIMPALSPTGSHVMFASELGHLSRYGWLGKSAGDMTSNLLHHPWSIAQAVLFDRLGWTYLTLLLLPFFGFPLAATVYLLPALPDLAANLLSSNPMPRSVFAYHSVTLVPVLTIAAAYSARCISRQWEWLSNAQISGLALVSSLVMGYALAPLPIAGAVNFWAPARFPVVPDPAPAAIRAALGNASASVQGNVGAHFSQRSQINTYPKKPEGVEAIVLRLESPTREISSSDPGETATLASHLQMRPAEYLASIECLLSREDFKVALWEDPWLVFSRNAMMDATVRREIELKLLRLRQEWRINADEYIAALKTCPK</sequence>
<dbReference type="EMBL" id="AP019536">
    <property type="protein sequence ID" value="BBI99784.1"/>
    <property type="molecule type" value="Genomic_DNA"/>
</dbReference>
<dbReference type="Proteomes" id="UP001319121">
    <property type="component" value="Chromosome"/>
</dbReference>
<dbReference type="RefSeq" id="WP_212785039.1">
    <property type="nucleotide sequence ID" value="NZ_AP019536.1"/>
</dbReference>
<dbReference type="InterPro" id="IPR018650">
    <property type="entry name" value="STSV1_Orf64"/>
</dbReference>
<keyword evidence="1" id="KW-0812">Transmembrane</keyword>
<feature type="transmembrane region" description="Helical" evidence="1">
    <location>
        <begin position="122"/>
        <end position="139"/>
    </location>
</feature>
<feature type="transmembrane region" description="Helical" evidence="1">
    <location>
        <begin position="68"/>
        <end position="88"/>
    </location>
</feature>
<feature type="transmembrane region" description="Helical" evidence="1">
    <location>
        <begin position="358"/>
        <end position="383"/>
    </location>
</feature>
<proteinExistence type="predicted"/>
<organism evidence="2 3">
    <name type="scientific">Ferrigenium kumadai</name>
    <dbReference type="NCBI Taxonomy" id="1682490"/>
    <lineage>
        <taxon>Bacteria</taxon>
        <taxon>Pseudomonadati</taxon>
        <taxon>Pseudomonadota</taxon>
        <taxon>Betaproteobacteria</taxon>
        <taxon>Nitrosomonadales</taxon>
        <taxon>Gallionellaceae</taxon>
        <taxon>Ferrigenium</taxon>
    </lineage>
</organism>
<keyword evidence="3" id="KW-1185">Reference proteome</keyword>
<feature type="transmembrane region" description="Helical" evidence="1">
    <location>
        <begin position="12"/>
        <end position="29"/>
    </location>
</feature>
<feature type="transmembrane region" description="Helical" evidence="1">
    <location>
        <begin position="278"/>
        <end position="300"/>
    </location>
</feature>
<feature type="transmembrane region" description="Helical" evidence="1">
    <location>
        <begin position="202"/>
        <end position="227"/>
    </location>
</feature>
<gene>
    <name evidence="2" type="ORF">FGKAn22_14770</name>
</gene>
<keyword evidence="1" id="KW-1133">Transmembrane helix</keyword>
<evidence type="ECO:0000313" key="3">
    <source>
        <dbReference type="Proteomes" id="UP001319121"/>
    </source>
</evidence>